<dbReference type="EMBL" id="AUSU01000849">
    <property type="protein sequence ID" value="EPS72406.1"/>
    <property type="molecule type" value="Genomic_DNA"/>
</dbReference>
<feature type="domain" description="HTH myb-type" evidence="8">
    <location>
        <begin position="6"/>
        <end position="57"/>
    </location>
</feature>
<dbReference type="FunFam" id="1.10.10.60:FF:000324">
    <property type="entry name" value="Transcription factor MYB3R-2"/>
    <property type="match status" value="1"/>
</dbReference>
<evidence type="ECO:0000256" key="1">
    <source>
        <dbReference type="ARBA" id="ARBA00004123"/>
    </source>
</evidence>
<dbReference type="InterPro" id="IPR050560">
    <property type="entry name" value="MYB_TF"/>
</dbReference>
<dbReference type="Pfam" id="PF00249">
    <property type="entry name" value="Myb_DNA-binding"/>
    <property type="match status" value="1"/>
</dbReference>
<evidence type="ECO:0000259" key="8">
    <source>
        <dbReference type="PROSITE" id="PS51294"/>
    </source>
</evidence>
<keyword evidence="6" id="KW-0539">Nucleus</keyword>
<keyword evidence="10" id="KW-1185">Reference proteome</keyword>
<dbReference type="PROSITE" id="PS51294">
    <property type="entry name" value="HTH_MYB"/>
    <property type="match status" value="3"/>
</dbReference>
<feature type="domain" description="HTH myb-type" evidence="8">
    <location>
        <begin position="114"/>
        <end position="164"/>
    </location>
</feature>
<name>S8D4X3_9LAMI</name>
<dbReference type="FunFam" id="1.10.10.60:FF:000016">
    <property type="entry name" value="Transcriptional activator Myb isoform A"/>
    <property type="match status" value="1"/>
</dbReference>
<feature type="non-terminal residue" evidence="9">
    <location>
        <position position="878"/>
    </location>
</feature>
<dbReference type="OrthoDB" id="2143914at2759"/>
<evidence type="ECO:0000313" key="9">
    <source>
        <dbReference type="EMBL" id="EPS72406.1"/>
    </source>
</evidence>
<dbReference type="InterPro" id="IPR009057">
    <property type="entry name" value="Homeodomain-like_sf"/>
</dbReference>
<comment type="caution">
    <text evidence="9">The sequence shown here is derived from an EMBL/GenBank/DDBJ whole genome shotgun (WGS) entry which is preliminary data.</text>
</comment>
<sequence>RTSGPTRRSTKGQWTQEEDEVLRIAVQRFKGKNWKKIAECFKDRTDVQCLHRWQKVLNPELVKGPWSKQEDEIIIQLVKKYGAKKWSTISQHLPGRIGKQCRERWHNHLNPNINKEAWTQNEELMLIRAHQIYGNKWAELTKFLPGRSDNAIKNHWNSSVKKKLEMYLASGLLSQFEGSPLRLPNQSMASSSSKAQQCSEADDFVGVDTAEMSECSQGSAAVSAPQPDMTGITHNREECGATENSSSVLCAEDYYPAFEEANFGIPEDQSGMGEQCRENDLCLDLDALSEADWHIDPNKLPEISLIDLGEEIPGLPLTSLSGPVDSSAAFDSSSSFDDMVVGDAPGLVADLEDRMLYSEVNRNEPGTSKTVNPEYGGQGDRLLHCPTFQIAAPESCCMPLDMLESALSESPPSSALRPPAETPSIFTEKLKQLSCSLQGNAGVYVSPRRRDDFVYSKESDSSPCADEVVFEGKESPRLVPANDFVLEQLNETHSSSPFEENFTAADKQAPGTLYYEPPRFPSLDIPFFSCDLIQSGSEIQQEYSPFGIRQLMMSSVTPFKLWDSPSRGDDASPEAVLKSAAKTFSGTPSILRKRHRDLMSPLSEKRDEKKPSNQDSFSSLADDFSKLDMLLDGFADAKGLPMPVSPKIKNLEVPCAEKENGGCIKTTGASKSIESNMLSDSTDASKTTEKDLGGVLVEHNINDLHFLSPHEFGSKAFGRRLDSKQQHVLPSSSENSFVSPRLGAKRDCSSGSKPIAASSSICRNSRCVDTAFKRRLESPSAWKSPWFLNTDITIEDFGYFVSPGECSYDAIGLMKQLGEHTAATFADAQEVLGDETPETIMKKAASSPSPSSNFFKRCILVWLQVERRVLDFSECGSP</sequence>
<dbReference type="Pfam" id="PF13921">
    <property type="entry name" value="Myb_DNA-bind_6"/>
    <property type="match status" value="1"/>
</dbReference>
<dbReference type="InterPro" id="IPR017930">
    <property type="entry name" value="Myb_dom"/>
</dbReference>
<gene>
    <name evidence="9" type="ORF">M569_02355</name>
</gene>
<feature type="domain" description="Myb-like" evidence="7">
    <location>
        <begin position="6"/>
        <end position="57"/>
    </location>
</feature>
<dbReference type="CDD" id="cd00167">
    <property type="entry name" value="SANT"/>
    <property type="match status" value="3"/>
</dbReference>
<dbReference type="PANTHER" id="PTHR45614:SF266">
    <property type="entry name" value="TRANSCRIPTION FACTOR MYB3R-4"/>
    <property type="match status" value="1"/>
</dbReference>
<feature type="non-terminal residue" evidence="9">
    <location>
        <position position="1"/>
    </location>
</feature>
<proteinExistence type="predicted"/>
<keyword evidence="4" id="KW-0238">DNA-binding</keyword>
<evidence type="ECO:0000256" key="3">
    <source>
        <dbReference type="ARBA" id="ARBA00023015"/>
    </source>
</evidence>
<keyword evidence="5" id="KW-0804">Transcription</keyword>
<dbReference type="PROSITE" id="PS50090">
    <property type="entry name" value="MYB_LIKE"/>
    <property type="match status" value="3"/>
</dbReference>
<feature type="domain" description="Myb-like" evidence="7">
    <location>
        <begin position="58"/>
        <end position="109"/>
    </location>
</feature>
<evidence type="ECO:0000256" key="6">
    <source>
        <dbReference type="ARBA" id="ARBA00023242"/>
    </source>
</evidence>
<organism evidence="9 10">
    <name type="scientific">Genlisea aurea</name>
    <dbReference type="NCBI Taxonomy" id="192259"/>
    <lineage>
        <taxon>Eukaryota</taxon>
        <taxon>Viridiplantae</taxon>
        <taxon>Streptophyta</taxon>
        <taxon>Embryophyta</taxon>
        <taxon>Tracheophyta</taxon>
        <taxon>Spermatophyta</taxon>
        <taxon>Magnoliopsida</taxon>
        <taxon>eudicotyledons</taxon>
        <taxon>Gunneridae</taxon>
        <taxon>Pentapetalae</taxon>
        <taxon>asterids</taxon>
        <taxon>lamiids</taxon>
        <taxon>Lamiales</taxon>
        <taxon>Lentibulariaceae</taxon>
        <taxon>Genlisea</taxon>
    </lineage>
</organism>
<reference evidence="9 10" key="1">
    <citation type="journal article" date="2013" name="BMC Genomics">
        <title>The miniature genome of a carnivorous plant Genlisea aurea contains a low number of genes and short non-coding sequences.</title>
        <authorList>
            <person name="Leushkin E.V."/>
            <person name="Sutormin R.A."/>
            <person name="Nabieva E.R."/>
            <person name="Penin A.A."/>
            <person name="Kondrashov A.S."/>
            <person name="Logacheva M.D."/>
        </authorList>
    </citation>
    <scope>NUCLEOTIDE SEQUENCE [LARGE SCALE GENOMIC DNA]</scope>
</reference>
<dbReference type="Gene3D" id="1.10.10.60">
    <property type="entry name" value="Homeodomain-like"/>
    <property type="match status" value="3"/>
</dbReference>
<evidence type="ECO:0000256" key="2">
    <source>
        <dbReference type="ARBA" id="ARBA00022737"/>
    </source>
</evidence>
<dbReference type="GO" id="GO:0000981">
    <property type="term" value="F:DNA-binding transcription factor activity, RNA polymerase II-specific"/>
    <property type="evidence" value="ECO:0007669"/>
    <property type="project" value="TreeGrafter"/>
</dbReference>
<evidence type="ECO:0000259" key="7">
    <source>
        <dbReference type="PROSITE" id="PS50090"/>
    </source>
</evidence>
<dbReference type="AlphaFoldDB" id="S8D4X3"/>
<dbReference type="FunFam" id="1.10.10.60:FF:000010">
    <property type="entry name" value="Transcriptional activator Myb isoform A"/>
    <property type="match status" value="1"/>
</dbReference>
<dbReference type="SMART" id="SM00717">
    <property type="entry name" value="SANT"/>
    <property type="match status" value="3"/>
</dbReference>
<dbReference type="GO" id="GO:0000978">
    <property type="term" value="F:RNA polymerase II cis-regulatory region sequence-specific DNA binding"/>
    <property type="evidence" value="ECO:0007669"/>
    <property type="project" value="TreeGrafter"/>
</dbReference>
<feature type="domain" description="Myb-like" evidence="7">
    <location>
        <begin position="110"/>
        <end position="160"/>
    </location>
</feature>
<dbReference type="Proteomes" id="UP000015453">
    <property type="component" value="Unassembled WGS sequence"/>
</dbReference>
<evidence type="ECO:0000256" key="4">
    <source>
        <dbReference type="ARBA" id="ARBA00023125"/>
    </source>
</evidence>
<dbReference type="SUPFAM" id="SSF46689">
    <property type="entry name" value="Homeodomain-like"/>
    <property type="match status" value="2"/>
</dbReference>
<comment type="subcellular location">
    <subcellularLocation>
        <location evidence="1">Nucleus</location>
    </subcellularLocation>
</comment>
<keyword evidence="3" id="KW-0805">Transcription regulation</keyword>
<dbReference type="GO" id="GO:0005634">
    <property type="term" value="C:nucleus"/>
    <property type="evidence" value="ECO:0007669"/>
    <property type="project" value="UniProtKB-SubCell"/>
</dbReference>
<dbReference type="InterPro" id="IPR001005">
    <property type="entry name" value="SANT/Myb"/>
</dbReference>
<keyword evidence="2" id="KW-0677">Repeat</keyword>
<feature type="domain" description="HTH myb-type" evidence="8">
    <location>
        <begin position="58"/>
        <end position="113"/>
    </location>
</feature>
<evidence type="ECO:0000313" key="10">
    <source>
        <dbReference type="Proteomes" id="UP000015453"/>
    </source>
</evidence>
<evidence type="ECO:0000256" key="5">
    <source>
        <dbReference type="ARBA" id="ARBA00023163"/>
    </source>
</evidence>
<accession>S8D4X3</accession>
<dbReference type="PANTHER" id="PTHR45614">
    <property type="entry name" value="MYB PROTEIN-RELATED"/>
    <property type="match status" value="1"/>
</dbReference>
<protein>
    <submittedName>
        <fullName evidence="9">Uncharacterized protein</fullName>
    </submittedName>
</protein>